<dbReference type="Gene3D" id="1.20.1290.10">
    <property type="entry name" value="AhpD-like"/>
    <property type="match status" value="1"/>
</dbReference>
<comment type="caution">
    <text evidence="2">The sequence shown here is derived from an EMBL/GenBank/DDBJ whole genome shotgun (WGS) entry which is preliminary data.</text>
</comment>
<dbReference type="EMBL" id="JBHSMU010000004">
    <property type="protein sequence ID" value="MFC5458912.1"/>
    <property type="molecule type" value="Genomic_DNA"/>
</dbReference>
<accession>A0ABW0L1Z5</accession>
<dbReference type="PANTHER" id="PTHR33930">
    <property type="entry name" value="ALKYL HYDROPEROXIDE REDUCTASE AHPD"/>
    <property type="match status" value="1"/>
</dbReference>
<reference evidence="3" key="1">
    <citation type="journal article" date="2019" name="Int. J. Syst. Evol. Microbiol.">
        <title>The Global Catalogue of Microorganisms (GCM) 10K type strain sequencing project: providing services to taxonomists for standard genome sequencing and annotation.</title>
        <authorList>
            <consortium name="The Broad Institute Genomics Platform"/>
            <consortium name="The Broad Institute Genome Sequencing Center for Infectious Disease"/>
            <person name="Wu L."/>
            <person name="Ma J."/>
        </authorList>
    </citation>
    <scope>NUCLEOTIDE SEQUENCE [LARGE SCALE GENOMIC DNA]</scope>
    <source>
        <strain evidence="3">KACC 12649</strain>
    </source>
</reference>
<dbReference type="PANTHER" id="PTHR33930:SF2">
    <property type="entry name" value="BLR3452 PROTEIN"/>
    <property type="match status" value="1"/>
</dbReference>
<keyword evidence="3" id="KW-1185">Reference proteome</keyword>
<dbReference type="Pfam" id="PF02627">
    <property type="entry name" value="CMD"/>
    <property type="match status" value="1"/>
</dbReference>
<feature type="domain" description="Carboxymuconolactone decarboxylase-like" evidence="1">
    <location>
        <begin position="140"/>
        <end position="214"/>
    </location>
</feature>
<dbReference type="Proteomes" id="UP001596050">
    <property type="component" value="Unassembled WGS sequence"/>
</dbReference>
<proteinExistence type="predicted"/>
<dbReference type="RefSeq" id="WP_379780227.1">
    <property type="nucleotide sequence ID" value="NZ_JBHSMU010000004.1"/>
</dbReference>
<evidence type="ECO:0000313" key="3">
    <source>
        <dbReference type="Proteomes" id="UP001596050"/>
    </source>
</evidence>
<dbReference type="InterPro" id="IPR029032">
    <property type="entry name" value="AhpD-like"/>
</dbReference>
<evidence type="ECO:0000313" key="2">
    <source>
        <dbReference type="EMBL" id="MFC5458912.1"/>
    </source>
</evidence>
<sequence length="220" mass="22867">MVTLDDLSKEAHAHLAGVAHGEGLDALNAALIGLAVHASVANLDTDAIERFSALALDAGASGAQVHDVLVLVSGLGVHTLMEGSRRVARLLAARADPAFGAPLDSRRSALWEQYVGSSGYWDAMENEAPGFLEALLRQSPEAFQAFFQYCAVPWKSAALSRASKELISIAVDATPNHRYLPGLRLHLKNAIALGVGGAAILEALAIAAAVPAHPGVGRAV</sequence>
<dbReference type="SUPFAM" id="SSF69118">
    <property type="entry name" value="AhpD-like"/>
    <property type="match status" value="1"/>
</dbReference>
<evidence type="ECO:0000259" key="1">
    <source>
        <dbReference type="Pfam" id="PF02627"/>
    </source>
</evidence>
<name>A0ABW0L1Z5_9BURK</name>
<organism evidence="2 3">
    <name type="scientific">Massilia niabensis</name>
    <dbReference type="NCBI Taxonomy" id="544910"/>
    <lineage>
        <taxon>Bacteria</taxon>
        <taxon>Pseudomonadati</taxon>
        <taxon>Pseudomonadota</taxon>
        <taxon>Betaproteobacteria</taxon>
        <taxon>Burkholderiales</taxon>
        <taxon>Oxalobacteraceae</taxon>
        <taxon>Telluria group</taxon>
        <taxon>Massilia</taxon>
    </lineage>
</organism>
<gene>
    <name evidence="2" type="ORF">ACFPN5_03695</name>
</gene>
<protein>
    <submittedName>
        <fullName evidence="2">Carboxymuconolactone decarboxylase family protein</fullName>
    </submittedName>
</protein>
<dbReference type="InterPro" id="IPR003779">
    <property type="entry name" value="CMD-like"/>
</dbReference>